<dbReference type="SUPFAM" id="SSF88659">
    <property type="entry name" value="Sigma3 and sigma4 domains of RNA polymerase sigma factors"/>
    <property type="match status" value="1"/>
</dbReference>
<feature type="transmembrane region" description="Helical" evidence="1">
    <location>
        <begin position="152"/>
        <end position="173"/>
    </location>
</feature>
<accession>X1H7C3</accession>
<keyword evidence="1" id="KW-0472">Membrane</keyword>
<dbReference type="PANTHER" id="PTHR35004">
    <property type="entry name" value="TRANSPOSASE RV3428C-RELATED"/>
    <property type="match status" value="1"/>
</dbReference>
<keyword evidence="1" id="KW-1133">Transmembrane helix</keyword>
<keyword evidence="1" id="KW-0812">Transmembrane</keyword>
<comment type="caution">
    <text evidence="3">The sequence shown here is derived from an EMBL/GenBank/DDBJ whole genome shotgun (WGS) entry which is preliminary data.</text>
</comment>
<gene>
    <name evidence="3" type="ORF">S03H2_37594</name>
</gene>
<feature type="domain" description="HTH IS408-type" evidence="2">
    <location>
        <begin position="4"/>
        <end position="81"/>
    </location>
</feature>
<dbReference type="Gene3D" id="1.10.10.10">
    <property type="entry name" value="Winged helix-like DNA-binding domain superfamily/Winged helix DNA-binding domain"/>
    <property type="match status" value="1"/>
</dbReference>
<organism evidence="3">
    <name type="scientific">marine sediment metagenome</name>
    <dbReference type="NCBI Taxonomy" id="412755"/>
    <lineage>
        <taxon>unclassified sequences</taxon>
        <taxon>metagenomes</taxon>
        <taxon>ecological metagenomes</taxon>
    </lineage>
</organism>
<reference evidence="3" key="1">
    <citation type="journal article" date="2014" name="Front. Microbiol.">
        <title>High frequency of phylogenetically diverse reductive dehalogenase-homologous genes in deep subseafloor sedimentary metagenomes.</title>
        <authorList>
            <person name="Kawai M."/>
            <person name="Futagami T."/>
            <person name="Toyoda A."/>
            <person name="Takaki Y."/>
            <person name="Nishi S."/>
            <person name="Hori S."/>
            <person name="Arai W."/>
            <person name="Tsubouchi T."/>
            <person name="Morono Y."/>
            <person name="Uchiyama I."/>
            <person name="Ito T."/>
            <person name="Fujiyama A."/>
            <person name="Inagaki F."/>
            <person name="Takami H."/>
        </authorList>
    </citation>
    <scope>NUCLEOTIDE SEQUENCE</scope>
    <source>
        <strain evidence="3">Expedition CK06-06</strain>
    </source>
</reference>
<sequence length="183" mass="21279">MLKTREILRLRYELGLSLREIGQACSCGKTTVSEILTRAKSAEIVWPIDLSDKQLMSRLYPPTETKTSVHKPDMEYTFQEMKKKKVTLMLLWEEYKEKHPGGIMYTQFCDRYRKFKKVNKISLHKEHKAGEEMEVDWAGDHISYLKPGTGEIMAASLFVAVLPASAYPFVYAYDNMKMPNWID</sequence>
<dbReference type="InterPro" id="IPR007630">
    <property type="entry name" value="RNA_pol_sigma70_r4"/>
</dbReference>
<dbReference type="PROSITE" id="PS50532">
    <property type="entry name" value="HTH_IS408"/>
    <property type="match status" value="1"/>
</dbReference>
<dbReference type="GO" id="GO:0006352">
    <property type="term" value="P:DNA-templated transcription initiation"/>
    <property type="evidence" value="ECO:0007669"/>
    <property type="project" value="InterPro"/>
</dbReference>
<evidence type="ECO:0000259" key="2">
    <source>
        <dbReference type="PROSITE" id="PS50532"/>
    </source>
</evidence>
<dbReference type="Pfam" id="PF04545">
    <property type="entry name" value="Sigma70_r4"/>
    <property type="match status" value="1"/>
</dbReference>
<feature type="non-terminal residue" evidence="3">
    <location>
        <position position="183"/>
    </location>
</feature>
<dbReference type="InterPro" id="IPR017895">
    <property type="entry name" value="HTH_IS408/IS1162_type"/>
</dbReference>
<dbReference type="EMBL" id="BARU01023146">
    <property type="protein sequence ID" value="GAH49754.1"/>
    <property type="molecule type" value="Genomic_DNA"/>
</dbReference>
<evidence type="ECO:0000256" key="1">
    <source>
        <dbReference type="SAM" id="Phobius"/>
    </source>
</evidence>
<evidence type="ECO:0000313" key="3">
    <source>
        <dbReference type="EMBL" id="GAH49754.1"/>
    </source>
</evidence>
<dbReference type="InterPro" id="IPR036388">
    <property type="entry name" value="WH-like_DNA-bd_sf"/>
</dbReference>
<proteinExistence type="predicted"/>
<dbReference type="InterPro" id="IPR013324">
    <property type="entry name" value="RNA_pol_sigma_r3/r4-like"/>
</dbReference>
<name>X1H7C3_9ZZZZ</name>
<protein>
    <recommendedName>
        <fullName evidence="2">HTH IS408-type domain-containing protein</fullName>
    </recommendedName>
</protein>
<dbReference type="GO" id="GO:0003700">
    <property type="term" value="F:DNA-binding transcription factor activity"/>
    <property type="evidence" value="ECO:0007669"/>
    <property type="project" value="InterPro"/>
</dbReference>
<dbReference type="PANTHER" id="PTHR35004:SF8">
    <property type="entry name" value="TRANSPOSASE RV3428C-RELATED"/>
    <property type="match status" value="1"/>
</dbReference>
<dbReference type="AlphaFoldDB" id="X1H7C3"/>